<dbReference type="GO" id="GO:0006310">
    <property type="term" value="P:DNA recombination"/>
    <property type="evidence" value="ECO:0007669"/>
    <property type="project" value="UniProtKB-KW"/>
</dbReference>
<dbReference type="EMBL" id="WMBT01000003">
    <property type="protein sequence ID" value="MTD99924.1"/>
    <property type="molecule type" value="Genomic_DNA"/>
</dbReference>
<evidence type="ECO:0000256" key="2">
    <source>
        <dbReference type="ARBA" id="ARBA00022908"/>
    </source>
</evidence>
<dbReference type="InterPro" id="IPR002104">
    <property type="entry name" value="Integrase_catalytic"/>
</dbReference>
<organism evidence="6 7">
    <name type="scientific">Paracoccus lichenicola</name>
    <dbReference type="NCBI Taxonomy" id="2665644"/>
    <lineage>
        <taxon>Bacteria</taxon>
        <taxon>Pseudomonadati</taxon>
        <taxon>Pseudomonadota</taxon>
        <taxon>Alphaproteobacteria</taxon>
        <taxon>Rhodobacterales</taxon>
        <taxon>Paracoccaceae</taxon>
        <taxon>Paracoccus</taxon>
    </lineage>
</organism>
<name>A0A6L6HPD4_9RHOB</name>
<evidence type="ECO:0000256" key="4">
    <source>
        <dbReference type="ARBA" id="ARBA00023172"/>
    </source>
</evidence>
<sequence>MPRLAKELSAIEVKRLKHSGGRGSDMTAVGGVSGLYMQLLPTGGRTWVLRTKVGLKSRDIGLGGYPEVSLAMARERAREAKDKIRQGVDPVEERKAARAALIAAHRRGLTFGDAIGKYAEAKLTNVGDRDRWVSSLERYARPHVGDMLVQDIAVQDVLRVLEPIWTSKTDTATRVRARMEAVLSWATVAGHRTGDNPARWGGNLKELLPVPSKVAKGSNQPALALADAPAWFADLRKREGMGSRALEFLALTAARSGEVRGATWDEIDLKAGLWVIPAARMKMEREHRVPLPAAAVKLLEALPRFEGNPLVFPAARGGQLSDMTLSATMKRMHEAEVEAERKGWLDSRNGRPAVPHGLRSTFRDWAAETGQPRDMAEIALAHNTGSDVERAYRRSDMVERRRAMMAEWAKFLGAV</sequence>
<dbReference type="Pfam" id="PF00589">
    <property type="entry name" value="Phage_integrase"/>
    <property type="match status" value="1"/>
</dbReference>
<dbReference type="Proteomes" id="UP000481417">
    <property type="component" value="Unassembled WGS sequence"/>
</dbReference>
<dbReference type="Pfam" id="PF22022">
    <property type="entry name" value="Phage_int_M"/>
    <property type="match status" value="1"/>
</dbReference>
<dbReference type="InterPro" id="IPR013762">
    <property type="entry name" value="Integrase-like_cat_sf"/>
</dbReference>
<gene>
    <name evidence="6" type="ORF">GIY56_06475</name>
</gene>
<evidence type="ECO:0000259" key="5">
    <source>
        <dbReference type="PROSITE" id="PS51898"/>
    </source>
</evidence>
<protein>
    <submittedName>
        <fullName evidence="6">DUF4102 domain-containing protein</fullName>
    </submittedName>
</protein>
<proteinExistence type="inferred from homology"/>
<evidence type="ECO:0000256" key="1">
    <source>
        <dbReference type="ARBA" id="ARBA00008857"/>
    </source>
</evidence>
<dbReference type="PANTHER" id="PTHR30629:SF2">
    <property type="entry name" value="PROPHAGE INTEGRASE INTS-RELATED"/>
    <property type="match status" value="1"/>
</dbReference>
<dbReference type="InterPro" id="IPR050808">
    <property type="entry name" value="Phage_Integrase"/>
</dbReference>
<keyword evidence="7" id="KW-1185">Reference proteome</keyword>
<keyword evidence="2" id="KW-0229">DNA integration</keyword>
<dbReference type="InterPro" id="IPR038488">
    <property type="entry name" value="Integrase_DNA-bd_sf"/>
</dbReference>
<dbReference type="CDD" id="cd00801">
    <property type="entry name" value="INT_P4_C"/>
    <property type="match status" value="1"/>
</dbReference>
<dbReference type="InterPro" id="IPR053876">
    <property type="entry name" value="Phage_int_M"/>
</dbReference>
<dbReference type="InterPro" id="IPR025166">
    <property type="entry name" value="Integrase_DNA_bind_dom"/>
</dbReference>
<keyword evidence="4" id="KW-0233">DNA recombination</keyword>
<accession>A0A6L6HPD4</accession>
<reference evidence="6 7" key="1">
    <citation type="submission" date="2019-11" db="EMBL/GenBank/DDBJ databases">
        <authorList>
            <person name="Lang L."/>
        </authorList>
    </citation>
    <scope>NUCLEOTIDE SEQUENCE [LARGE SCALE GENOMIC DNA]</scope>
    <source>
        <strain evidence="6 7">YIM 132242</strain>
    </source>
</reference>
<dbReference type="GO" id="GO:0015074">
    <property type="term" value="P:DNA integration"/>
    <property type="evidence" value="ECO:0007669"/>
    <property type="project" value="UniProtKB-KW"/>
</dbReference>
<dbReference type="RefSeq" id="WP_154764010.1">
    <property type="nucleotide sequence ID" value="NZ_WMBT01000003.1"/>
</dbReference>
<dbReference type="Gene3D" id="3.30.160.390">
    <property type="entry name" value="Integrase, DNA-binding domain"/>
    <property type="match status" value="1"/>
</dbReference>
<feature type="domain" description="Tyr recombinase" evidence="5">
    <location>
        <begin position="218"/>
        <end position="405"/>
    </location>
</feature>
<dbReference type="AlphaFoldDB" id="A0A6L6HPD4"/>
<keyword evidence="3" id="KW-0238">DNA-binding</keyword>
<dbReference type="PROSITE" id="PS51898">
    <property type="entry name" value="TYR_RECOMBINASE"/>
    <property type="match status" value="1"/>
</dbReference>
<dbReference type="Pfam" id="PF13356">
    <property type="entry name" value="Arm-DNA-bind_3"/>
    <property type="match status" value="1"/>
</dbReference>
<evidence type="ECO:0000256" key="3">
    <source>
        <dbReference type="ARBA" id="ARBA00023125"/>
    </source>
</evidence>
<dbReference type="PANTHER" id="PTHR30629">
    <property type="entry name" value="PROPHAGE INTEGRASE"/>
    <property type="match status" value="1"/>
</dbReference>
<dbReference type="SUPFAM" id="SSF56349">
    <property type="entry name" value="DNA breaking-rejoining enzymes"/>
    <property type="match status" value="1"/>
</dbReference>
<dbReference type="InterPro" id="IPR010998">
    <property type="entry name" value="Integrase_recombinase_N"/>
</dbReference>
<dbReference type="InterPro" id="IPR011010">
    <property type="entry name" value="DNA_brk_join_enz"/>
</dbReference>
<dbReference type="Gene3D" id="1.10.150.130">
    <property type="match status" value="1"/>
</dbReference>
<dbReference type="GO" id="GO:0003677">
    <property type="term" value="F:DNA binding"/>
    <property type="evidence" value="ECO:0007669"/>
    <property type="project" value="UniProtKB-KW"/>
</dbReference>
<dbReference type="Gene3D" id="1.10.443.10">
    <property type="entry name" value="Intergrase catalytic core"/>
    <property type="match status" value="1"/>
</dbReference>
<comment type="similarity">
    <text evidence="1">Belongs to the 'phage' integrase family.</text>
</comment>
<evidence type="ECO:0000313" key="6">
    <source>
        <dbReference type="EMBL" id="MTD99924.1"/>
    </source>
</evidence>
<evidence type="ECO:0000313" key="7">
    <source>
        <dbReference type="Proteomes" id="UP000481417"/>
    </source>
</evidence>
<comment type="caution">
    <text evidence="6">The sequence shown here is derived from an EMBL/GenBank/DDBJ whole genome shotgun (WGS) entry which is preliminary data.</text>
</comment>